<comment type="caution">
    <text evidence="2">The sequence shown here is derived from an EMBL/GenBank/DDBJ whole genome shotgun (WGS) entry which is preliminary data.</text>
</comment>
<feature type="transmembrane region" description="Helical" evidence="1">
    <location>
        <begin position="104"/>
        <end position="121"/>
    </location>
</feature>
<protein>
    <recommendedName>
        <fullName evidence="4">HTTM domain-containing protein</fullName>
    </recommendedName>
</protein>
<evidence type="ECO:0000313" key="2">
    <source>
        <dbReference type="EMBL" id="KEO72062.1"/>
    </source>
</evidence>
<dbReference type="eggNOG" id="ENOG50314GP">
    <property type="taxonomic scope" value="Bacteria"/>
</dbReference>
<dbReference type="STRING" id="1048983.EL17_19305"/>
<evidence type="ECO:0000256" key="1">
    <source>
        <dbReference type="SAM" id="Phobius"/>
    </source>
</evidence>
<dbReference type="AlphaFoldDB" id="A0A074LE56"/>
<dbReference type="Proteomes" id="UP000027821">
    <property type="component" value="Unassembled WGS sequence"/>
</dbReference>
<dbReference type="EMBL" id="JMIH01000028">
    <property type="protein sequence ID" value="KEO72062.1"/>
    <property type="molecule type" value="Genomic_DNA"/>
</dbReference>
<reference evidence="2 3" key="1">
    <citation type="submission" date="2014-04" db="EMBL/GenBank/DDBJ databases">
        <title>Characterization and application of a salt tolerant electro-active bacterium.</title>
        <authorList>
            <person name="Yang L."/>
            <person name="Wei S."/>
            <person name="Tay Q.X.M."/>
        </authorList>
    </citation>
    <scope>NUCLEOTIDE SEQUENCE [LARGE SCALE GENOMIC DNA]</scope>
    <source>
        <strain evidence="2 3">LY1</strain>
    </source>
</reference>
<evidence type="ECO:0008006" key="4">
    <source>
        <dbReference type="Google" id="ProtNLM"/>
    </source>
</evidence>
<feature type="transmembrane region" description="Helical" evidence="1">
    <location>
        <begin position="21"/>
        <end position="46"/>
    </location>
</feature>
<feature type="transmembrane region" description="Helical" evidence="1">
    <location>
        <begin position="226"/>
        <end position="243"/>
    </location>
</feature>
<organism evidence="2 3">
    <name type="scientific">Anditalea andensis</name>
    <dbReference type="NCBI Taxonomy" id="1048983"/>
    <lineage>
        <taxon>Bacteria</taxon>
        <taxon>Pseudomonadati</taxon>
        <taxon>Bacteroidota</taxon>
        <taxon>Cytophagia</taxon>
        <taxon>Cytophagales</taxon>
        <taxon>Cytophagaceae</taxon>
        <taxon>Anditalea</taxon>
    </lineage>
</organism>
<feature type="transmembrane region" description="Helical" evidence="1">
    <location>
        <begin position="77"/>
        <end position="97"/>
    </location>
</feature>
<accession>A0A074LE56</accession>
<dbReference type="OrthoDB" id="1496251at2"/>
<gene>
    <name evidence="2" type="ORF">EL17_19305</name>
</gene>
<dbReference type="RefSeq" id="WP_035078231.1">
    <property type="nucleotide sequence ID" value="NZ_JMIH01000028.1"/>
</dbReference>
<feature type="transmembrane region" description="Helical" evidence="1">
    <location>
        <begin position="250"/>
        <end position="269"/>
    </location>
</feature>
<feature type="transmembrane region" description="Helical" evidence="1">
    <location>
        <begin position="298"/>
        <end position="318"/>
    </location>
</feature>
<evidence type="ECO:0000313" key="3">
    <source>
        <dbReference type="Proteomes" id="UP000027821"/>
    </source>
</evidence>
<keyword evidence="1" id="KW-0812">Transmembrane</keyword>
<sequence>MRRLFTSIEHINRALWSRVNNATYVNTDSLGIFRAITGIFLLYYYFSYTWISDLPQALFNPPILSIANLFDSFPSYYLLRIIDVGRLILLVAIIIGLKTRITSLIWLILTIIAASFQYSLGKIDHDGALLLAMVFVLSYSGWGKAFAVWPDTNSRYDSTAGSMAVFAVIICYGMFTAGMGKAMVWVDFDLQTSGFASWYYLGLYDLNRDRLLAEYVPMIPFHFYEILDYAAVLLELSPFLFILMGRKAWLFWLLTASLFHLGNVLLLNIPFANHVLVYLAFIDMSGLTQWLKQNKRIIYLALGTAGLMFLTHIYFLVSQRHYWGLNEVMKMDRTPFELYSALILWMVLTVVIGKIFLPAHKE</sequence>
<proteinExistence type="predicted"/>
<name>A0A074LE56_9BACT</name>
<feature type="transmembrane region" description="Helical" evidence="1">
    <location>
        <begin position="161"/>
        <end position="180"/>
    </location>
</feature>
<keyword evidence="3" id="KW-1185">Reference proteome</keyword>
<keyword evidence="1" id="KW-1133">Transmembrane helix</keyword>
<keyword evidence="1" id="KW-0472">Membrane</keyword>
<feature type="transmembrane region" description="Helical" evidence="1">
    <location>
        <begin position="338"/>
        <end position="357"/>
    </location>
</feature>
<feature type="transmembrane region" description="Helical" evidence="1">
    <location>
        <begin position="127"/>
        <end position="149"/>
    </location>
</feature>